<protein>
    <recommendedName>
        <fullName evidence="2 7">DNA repair protein RecO</fullName>
    </recommendedName>
    <alternativeName>
        <fullName evidence="6 7">Recombination protein O</fullName>
    </alternativeName>
</protein>
<dbReference type="GO" id="GO:0006302">
    <property type="term" value="P:double-strand break repair"/>
    <property type="evidence" value="ECO:0007669"/>
    <property type="project" value="TreeGrafter"/>
</dbReference>
<dbReference type="InterPro" id="IPR042242">
    <property type="entry name" value="RecO_C"/>
</dbReference>
<dbReference type="GO" id="GO:0043590">
    <property type="term" value="C:bacterial nucleoid"/>
    <property type="evidence" value="ECO:0007669"/>
    <property type="project" value="TreeGrafter"/>
</dbReference>
<evidence type="ECO:0000256" key="1">
    <source>
        <dbReference type="ARBA" id="ARBA00007452"/>
    </source>
</evidence>
<dbReference type="Pfam" id="PF02565">
    <property type="entry name" value="RecO_C"/>
    <property type="match status" value="1"/>
</dbReference>
<dbReference type="InterPro" id="IPR003717">
    <property type="entry name" value="RecO"/>
</dbReference>
<evidence type="ECO:0000259" key="8">
    <source>
        <dbReference type="Pfam" id="PF11967"/>
    </source>
</evidence>
<name>A0A0P6WPC4_9CHLR</name>
<dbReference type="RefSeq" id="WP_269079270.1">
    <property type="nucleotide sequence ID" value="NZ_BBYA01000010.1"/>
</dbReference>
<evidence type="ECO:0000313" key="10">
    <source>
        <dbReference type="Proteomes" id="UP000050430"/>
    </source>
</evidence>
<dbReference type="InterPro" id="IPR037278">
    <property type="entry name" value="ARFGAP/RecO"/>
</dbReference>
<evidence type="ECO:0000256" key="6">
    <source>
        <dbReference type="ARBA" id="ARBA00033409"/>
    </source>
</evidence>
<gene>
    <name evidence="7" type="primary">recO</name>
    <name evidence="9" type="ORF">ADM99_15985</name>
</gene>
<dbReference type="PANTHER" id="PTHR33991">
    <property type="entry name" value="DNA REPAIR PROTEIN RECO"/>
    <property type="match status" value="1"/>
</dbReference>
<dbReference type="SUPFAM" id="SSF50249">
    <property type="entry name" value="Nucleic acid-binding proteins"/>
    <property type="match status" value="1"/>
</dbReference>
<evidence type="ECO:0000313" key="9">
    <source>
        <dbReference type="EMBL" id="KPL70606.1"/>
    </source>
</evidence>
<accession>A0A0P6WPC4</accession>
<keyword evidence="5 7" id="KW-0234">DNA repair</keyword>
<proteinExistence type="inferred from homology"/>
<sequence>MPVQARSLKTEAVVLRHSEMGEADRLLTLFSREAGIIRAVAKGVRRIHSKKAGHLEPFTRVSLMLARSHELWIVTQAVALDLFLPLHEDLVLTGEAAYVLELVDRFSYEEGENRDLYMLLVETLERLSRGDPIFPAVHFFEMHLLDCVGFRPQLFNCVRCKEEIKPTDQFFSVVQGGVVCPRCGSQVPDARPITMEALKYLRNFQRTPYPRLLQAVPAAHVEREVEIILQYYITFLLERKLNTPQFINEVRKNQKI</sequence>
<evidence type="ECO:0000256" key="7">
    <source>
        <dbReference type="HAMAP-Rule" id="MF_00201"/>
    </source>
</evidence>
<evidence type="ECO:0000256" key="2">
    <source>
        <dbReference type="ARBA" id="ARBA00021310"/>
    </source>
</evidence>
<dbReference type="PANTHER" id="PTHR33991:SF1">
    <property type="entry name" value="DNA REPAIR PROTEIN RECO"/>
    <property type="match status" value="1"/>
</dbReference>
<dbReference type="Gene3D" id="1.20.1440.120">
    <property type="entry name" value="Recombination protein O, C-terminal domain"/>
    <property type="match status" value="1"/>
</dbReference>
<dbReference type="STRING" id="229920.ADM99_15985"/>
<dbReference type="Pfam" id="PF11967">
    <property type="entry name" value="RecO_N"/>
    <property type="match status" value="1"/>
</dbReference>
<comment type="function">
    <text evidence="7">Involved in DNA repair and RecF pathway recombination.</text>
</comment>
<dbReference type="NCBIfam" id="TIGR00613">
    <property type="entry name" value="reco"/>
    <property type="match status" value="1"/>
</dbReference>
<comment type="similarity">
    <text evidence="1 7">Belongs to the RecO family.</text>
</comment>
<evidence type="ECO:0000256" key="4">
    <source>
        <dbReference type="ARBA" id="ARBA00023172"/>
    </source>
</evidence>
<dbReference type="PATRIC" id="fig|229920.5.peg.573"/>
<keyword evidence="3 7" id="KW-0227">DNA damage</keyword>
<comment type="caution">
    <text evidence="9">The sequence shown here is derived from an EMBL/GenBank/DDBJ whole genome shotgun (WGS) entry which is preliminary data.</text>
</comment>
<evidence type="ECO:0000256" key="5">
    <source>
        <dbReference type="ARBA" id="ARBA00023204"/>
    </source>
</evidence>
<dbReference type="AlphaFoldDB" id="A0A0P6WPC4"/>
<evidence type="ECO:0000256" key="3">
    <source>
        <dbReference type="ARBA" id="ARBA00022763"/>
    </source>
</evidence>
<dbReference type="InterPro" id="IPR012340">
    <property type="entry name" value="NA-bd_OB-fold"/>
</dbReference>
<dbReference type="SUPFAM" id="SSF57863">
    <property type="entry name" value="ArfGap/RecO-like zinc finger"/>
    <property type="match status" value="1"/>
</dbReference>
<dbReference type="GO" id="GO:0006310">
    <property type="term" value="P:DNA recombination"/>
    <property type="evidence" value="ECO:0007669"/>
    <property type="project" value="UniProtKB-UniRule"/>
</dbReference>
<dbReference type="InterPro" id="IPR022572">
    <property type="entry name" value="DNA_rep/recomb_RecO_N"/>
</dbReference>
<organism evidence="9 10">
    <name type="scientific">Leptolinea tardivitalis</name>
    <dbReference type="NCBI Taxonomy" id="229920"/>
    <lineage>
        <taxon>Bacteria</taxon>
        <taxon>Bacillati</taxon>
        <taxon>Chloroflexota</taxon>
        <taxon>Anaerolineae</taxon>
        <taxon>Anaerolineales</taxon>
        <taxon>Anaerolineaceae</taxon>
        <taxon>Leptolinea</taxon>
    </lineage>
</organism>
<dbReference type="HAMAP" id="MF_00201">
    <property type="entry name" value="RecO"/>
    <property type="match status" value="1"/>
</dbReference>
<keyword evidence="4 7" id="KW-0233">DNA recombination</keyword>
<keyword evidence="10" id="KW-1185">Reference proteome</keyword>
<feature type="domain" description="DNA replication/recombination mediator RecO N-terminal" evidence="8">
    <location>
        <begin position="8"/>
        <end position="82"/>
    </location>
</feature>
<reference evidence="9 10" key="1">
    <citation type="submission" date="2015-07" db="EMBL/GenBank/DDBJ databases">
        <title>Genome sequence of Leptolinea tardivitalis DSM 16556.</title>
        <authorList>
            <person name="Hemp J."/>
            <person name="Ward L.M."/>
            <person name="Pace L.A."/>
            <person name="Fischer W.W."/>
        </authorList>
    </citation>
    <scope>NUCLEOTIDE SEQUENCE [LARGE SCALE GENOMIC DNA]</scope>
    <source>
        <strain evidence="9 10">YMTK-2</strain>
    </source>
</reference>
<dbReference type="EMBL" id="LGCK01000014">
    <property type="protein sequence ID" value="KPL70606.1"/>
    <property type="molecule type" value="Genomic_DNA"/>
</dbReference>
<dbReference type="Gene3D" id="2.40.50.140">
    <property type="entry name" value="Nucleic acid-binding proteins"/>
    <property type="match status" value="1"/>
</dbReference>
<dbReference type="Proteomes" id="UP000050430">
    <property type="component" value="Unassembled WGS sequence"/>
</dbReference>